<evidence type="ECO:0000256" key="1">
    <source>
        <dbReference type="SAM" id="MobiDB-lite"/>
    </source>
</evidence>
<evidence type="ECO:0000313" key="3">
    <source>
        <dbReference type="EMBL" id="RCW45795.1"/>
    </source>
</evidence>
<gene>
    <name evidence="3" type="ORF">DFQ14_10296</name>
</gene>
<name>A0A368VV75_9ACTN</name>
<accession>A0A368VV75</accession>
<dbReference type="InterPro" id="IPR009003">
    <property type="entry name" value="Peptidase_S1_PA"/>
</dbReference>
<feature type="domain" description="Nal1 C-terminal" evidence="2">
    <location>
        <begin position="207"/>
        <end position="286"/>
    </location>
</feature>
<dbReference type="EMBL" id="QPJC01000002">
    <property type="protein sequence ID" value="RCW45795.1"/>
    <property type="molecule type" value="Genomic_DNA"/>
</dbReference>
<reference evidence="3 4" key="1">
    <citation type="submission" date="2018-07" db="EMBL/GenBank/DDBJ databases">
        <title>Genomic Encyclopedia of Type Strains, Phase III (KMG-III): the genomes of soil and plant-associated and newly described type strains.</title>
        <authorList>
            <person name="Whitman W."/>
        </authorList>
    </citation>
    <scope>NUCLEOTIDE SEQUENCE [LARGE SCALE GENOMIC DNA]</scope>
    <source>
        <strain evidence="3 4">CECT 8575</strain>
    </source>
</reference>
<dbReference type="AlphaFoldDB" id="A0A368VV75"/>
<proteinExistence type="predicted"/>
<dbReference type="Pfam" id="PF25819">
    <property type="entry name" value="Nal1_C"/>
    <property type="match status" value="1"/>
</dbReference>
<keyword evidence="4" id="KW-1185">Reference proteome</keyword>
<organism evidence="3 4">
    <name type="scientific">Halopolyspora algeriensis</name>
    <dbReference type="NCBI Taxonomy" id="1500506"/>
    <lineage>
        <taxon>Bacteria</taxon>
        <taxon>Bacillati</taxon>
        <taxon>Actinomycetota</taxon>
        <taxon>Actinomycetes</taxon>
        <taxon>Actinomycetes incertae sedis</taxon>
        <taxon>Halopolyspora</taxon>
    </lineage>
</organism>
<sequence>MHLDSCRELKRSVLTRLPDLGLRPEAAAPWLALGVTRRDAGAYSLAVRVPETGPLGEVLGRITEEARQEVDVRGVGRIEPVQTAGDLQRRRRPLVPGCSIAHPDVTAGTLGGFVTVDGVPHVLSNNHVLADSDRGAAGDGILQPGPADGGQSPQDRIGSLAAAVELVTDRGNLVDAAVARLDDGVATEIAAYPGGHLCEPVSGPPDGDAVEKVGRTTGHTTGRITAFEMDGLRISYPEGELVFDDQIEIAGDSGPFSRGGDSGSVIWTREGRNPVGLLFAGSTQGGPDGTGLTYANVLTTALQQLGATWLQRS</sequence>
<dbReference type="OrthoDB" id="104542at2"/>
<protein>
    <recommendedName>
        <fullName evidence="2">Nal1 C-terminal domain-containing protein</fullName>
    </recommendedName>
</protein>
<dbReference type="InterPro" id="IPR043504">
    <property type="entry name" value="Peptidase_S1_PA_chymotrypsin"/>
</dbReference>
<dbReference type="SUPFAM" id="SSF50494">
    <property type="entry name" value="Trypsin-like serine proteases"/>
    <property type="match status" value="1"/>
</dbReference>
<dbReference type="InterPro" id="IPR057904">
    <property type="entry name" value="Nal1_C"/>
</dbReference>
<evidence type="ECO:0000313" key="4">
    <source>
        <dbReference type="Proteomes" id="UP000253495"/>
    </source>
</evidence>
<dbReference type="Proteomes" id="UP000253495">
    <property type="component" value="Unassembled WGS sequence"/>
</dbReference>
<dbReference type="RefSeq" id="WP_114451673.1">
    <property type="nucleotide sequence ID" value="NZ_QPJC01000002.1"/>
</dbReference>
<dbReference type="Gene3D" id="2.40.10.10">
    <property type="entry name" value="Trypsin-like serine proteases"/>
    <property type="match status" value="1"/>
</dbReference>
<comment type="caution">
    <text evidence="3">The sequence shown here is derived from an EMBL/GenBank/DDBJ whole genome shotgun (WGS) entry which is preliminary data.</text>
</comment>
<feature type="region of interest" description="Disordered" evidence="1">
    <location>
        <begin position="134"/>
        <end position="154"/>
    </location>
</feature>
<evidence type="ECO:0000259" key="2">
    <source>
        <dbReference type="Pfam" id="PF25819"/>
    </source>
</evidence>